<evidence type="ECO:0000256" key="5">
    <source>
        <dbReference type="ARBA" id="ARBA00022801"/>
    </source>
</evidence>
<dbReference type="PANTHER" id="PTHR43253">
    <property type="entry name" value="TRICORN PROTEASE HOMOLOG 2-RELATED"/>
    <property type="match status" value="1"/>
</dbReference>
<dbReference type="Pfam" id="PF26549">
    <property type="entry name" value="Tricorn_N"/>
    <property type="match status" value="1"/>
</dbReference>
<feature type="domain" description="PDZ" evidence="11">
    <location>
        <begin position="772"/>
        <end position="828"/>
    </location>
</feature>
<dbReference type="Gene3D" id="3.90.226.10">
    <property type="entry name" value="2-enoyl-CoA Hydratase, Chain A, domain 1"/>
    <property type="match status" value="1"/>
</dbReference>
<dbReference type="GO" id="GO:0005737">
    <property type="term" value="C:cytoplasm"/>
    <property type="evidence" value="ECO:0007669"/>
    <property type="project" value="UniProtKB-SubCell"/>
</dbReference>
<keyword evidence="5 7" id="KW-0378">Hydrolase</keyword>
<evidence type="ECO:0000313" key="13">
    <source>
        <dbReference type="Proteomes" id="UP000244450"/>
    </source>
</evidence>
<proteinExistence type="inferred from homology"/>
<dbReference type="CDD" id="cd07562">
    <property type="entry name" value="Peptidase_S41_TRI"/>
    <property type="match status" value="1"/>
</dbReference>
<dbReference type="Pfam" id="PF14684">
    <property type="entry name" value="Tricorn_C1"/>
    <property type="match status" value="1"/>
</dbReference>
<dbReference type="InterPro" id="IPR011042">
    <property type="entry name" value="6-blade_b-propeller_TolB-like"/>
</dbReference>
<dbReference type="EC" id="3.4.21.-" evidence="7"/>
<dbReference type="SMART" id="SM00228">
    <property type="entry name" value="PDZ"/>
    <property type="match status" value="1"/>
</dbReference>
<dbReference type="PANTHER" id="PTHR43253:SF1">
    <property type="entry name" value="TRICORN PROTEASE HOMOLOG 2-RELATED"/>
    <property type="match status" value="1"/>
</dbReference>
<dbReference type="Proteomes" id="UP000244450">
    <property type="component" value="Unassembled WGS sequence"/>
</dbReference>
<feature type="site" description="Transition state stabilizer; via amide nitrogen" evidence="9">
    <location>
        <position position="984"/>
    </location>
</feature>
<evidence type="ECO:0000256" key="1">
    <source>
        <dbReference type="ARBA" id="ARBA00004496"/>
    </source>
</evidence>
<dbReference type="GO" id="GO:0006508">
    <property type="term" value="P:proteolysis"/>
    <property type="evidence" value="ECO:0007669"/>
    <property type="project" value="UniProtKB-UniRule"/>
</dbReference>
<protein>
    <recommendedName>
        <fullName evidence="7">Tricorn protease homolog</fullName>
        <ecNumber evidence="7">3.4.21.-</ecNumber>
    </recommendedName>
</protein>
<dbReference type="PIRSF" id="PIRSF036421">
    <property type="entry name" value="Tricorn_protease"/>
    <property type="match status" value="1"/>
</dbReference>
<dbReference type="RefSeq" id="WP_108686119.1">
    <property type="nucleotide sequence ID" value="NZ_QCYK01000001.1"/>
</dbReference>
<sequence length="1080" mass="119734">MKRAFLLLAGLALGAGAFAQDNALWLRHPAISPDGQTIAFGFKGDIYLVPAAGGTAVPLTVHPAMDMTPIWSHDGKSIAFASDRFGNFDVFVMPVSGGTPKRLTYNSAADYPYDFTPDNKAVLFGSARTAPAESIRFNYRVFNSLYTVPVTGGSPVLVSAAGAEQAHYNASGSQIIFQDRKGYEDPFRKHHTSAVTRDIWIYDVAKKSYNQVSSYEGEDRDPVFAGKDAAYYLSERNGISQNLYKVSLADTTRIEQLTRFDKHPVRDLSIAGNGTLCFTYNGEIYTLNPGAQPKKLAVQVRNDGGDMVERNMPVSGNVTEFELSPNGKEIAFVSRGEVFVTNVEGSLTKRITNTPQQERMVAWSPDGKSLVYAAERKHNWDIYRAKIARADEPYFYAATVINEEPLIATSAEEYQPQFSPDGKEVAYVEDRNILRVYNLASKQSRTLLPKGHNHSYSDGDWDFTWSPDGKWLLVDDEQGYFGSSNAALVAADGKTAIRYPINSGFGEGNPKWSQDGKVMTWLSAREGRKSLATQGSREVDVYGAFFDQEAYDRFNLSKDEFNLLMEKEEQAKKSGKADSLDKVKADTAAKKPFKLDLERLDDRQARFTINSASISDYVLNKDASKVFYMAAFEKGYDLWVTEPRTKETKILAKLGGTGTSLALSKDGKFIYASNHGSLVKVDAESGKITPIAVSAELALNAAEERAYIFEHAWRQVKEKFYDPTIHGIDWEMYRDNYARFLPYINNNYDFQELLSELLGELNGSHTGGRYSPVRPEGDATASLGLFFEENGAAKGLVITDVMDGGPFDKAGSKVKKGVVIEQVDGQSVADAPDWAQLLNRKAGKNTLVALYDPANGNRWVETVKPITGGQESELLYKRWINRQRAIVDKLSGGKVGYVHVRAMNDASFRDVFDEVMGRNRDKQALIVDTRFNGGGWLHDDLNTFLSGKKYLVFAPQGEKLKGGEPMNRWQQPSCVLISQGNYSDAFIFPYIYKQNGLGKLIGMPVAGTGTAVWWETQIDPTLVFGIPMVATIGKEGRPTENLQVEPDIRVPLKYEDFLEGKDAQLEAAVAEMMKEIGASK</sequence>
<dbReference type="Gene3D" id="2.30.42.10">
    <property type="match status" value="1"/>
</dbReference>
<evidence type="ECO:0000256" key="10">
    <source>
        <dbReference type="SAM" id="SignalP"/>
    </source>
</evidence>
<evidence type="ECO:0000256" key="7">
    <source>
        <dbReference type="PIRNR" id="PIRNR036421"/>
    </source>
</evidence>
<dbReference type="InterPro" id="IPR001478">
    <property type="entry name" value="PDZ"/>
</dbReference>
<dbReference type="PROSITE" id="PS50106">
    <property type="entry name" value="PDZ"/>
    <property type="match status" value="1"/>
</dbReference>
<dbReference type="AlphaFoldDB" id="A0A2T7BP88"/>
<evidence type="ECO:0000259" key="11">
    <source>
        <dbReference type="PROSITE" id="PS50106"/>
    </source>
</evidence>
<evidence type="ECO:0000256" key="3">
    <source>
        <dbReference type="ARBA" id="ARBA00022490"/>
    </source>
</evidence>
<dbReference type="Gene3D" id="2.120.10.60">
    <property type="entry name" value="Tricorn protease N-terminal domain"/>
    <property type="match status" value="1"/>
</dbReference>
<dbReference type="InterPro" id="IPR028204">
    <property type="entry name" value="Tricorn_C1"/>
</dbReference>
<dbReference type="Gene3D" id="3.30.750.44">
    <property type="match status" value="1"/>
</dbReference>
<dbReference type="SUPFAM" id="SSF82171">
    <property type="entry name" value="DPP6 N-terminal domain-like"/>
    <property type="match status" value="2"/>
</dbReference>
<dbReference type="InterPro" id="IPR005151">
    <property type="entry name" value="Tail-specific_protease"/>
</dbReference>
<evidence type="ECO:0000256" key="4">
    <source>
        <dbReference type="ARBA" id="ARBA00022670"/>
    </source>
</evidence>
<dbReference type="OrthoDB" id="9815657at2"/>
<evidence type="ECO:0000256" key="8">
    <source>
        <dbReference type="PIRSR" id="PIRSR036421-1"/>
    </source>
</evidence>
<reference evidence="12 13" key="1">
    <citation type="submission" date="2018-04" db="EMBL/GenBank/DDBJ databases">
        <title>Chitinophaga fuyangensis sp. nov., isolated from soil in a chemical factory.</title>
        <authorList>
            <person name="Chen K."/>
        </authorList>
    </citation>
    <scope>NUCLEOTIDE SEQUENCE [LARGE SCALE GENOMIC DNA]</scope>
    <source>
        <strain evidence="12 13">LY-1</strain>
    </source>
</reference>
<dbReference type="InterPro" id="IPR029045">
    <property type="entry name" value="ClpP/crotonase-like_dom_sf"/>
</dbReference>
<dbReference type="GO" id="GO:0008236">
    <property type="term" value="F:serine-type peptidase activity"/>
    <property type="evidence" value="ECO:0007669"/>
    <property type="project" value="UniProtKB-UniRule"/>
</dbReference>
<keyword evidence="4 7" id="KW-0645">Protease</keyword>
<feature type="active site" description="Nucleophile" evidence="8">
    <location>
        <position position="983"/>
    </location>
</feature>
<comment type="caution">
    <text evidence="12">The sequence shown here is derived from an EMBL/GenBank/DDBJ whole genome shotgun (WGS) entry which is preliminary data.</text>
</comment>
<dbReference type="Pfam" id="PF26550">
    <property type="entry name" value="Tricorn_2nd"/>
    <property type="match status" value="1"/>
</dbReference>
<keyword evidence="6 7" id="KW-0720">Serine protease</keyword>
<keyword evidence="13" id="KW-1185">Reference proteome</keyword>
<evidence type="ECO:0000256" key="9">
    <source>
        <dbReference type="PIRSR" id="PIRSR036421-3"/>
    </source>
</evidence>
<evidence type="ECO:0000256" key="2">
    <source>
        <dbReference type="ARBA" id="ARBA00008524"/>
    </source>
</evidence>
<keyword evidence="10" id="KW-0732">Signal</keyword>
<dbReference type="EMBL" id="QCYK01000001">
    <property type="protein sequence ID" value="PUZ29482.1"/>
    <property type="molecule type" value="Genomic_DNA"/>
</dbReference>
<comment type="function">
    <text evidence="7">Degrades oligopeptides.</text>
</comment>
<name>A0A2T7BP88_9BACT</name>
<comment type="similarity">
    <text evidence="2 7">Belongs to the peptidase S41B family.</text>
</comment>
<evidence type="ECO:0000313" key="12">
    <source>
        <dbReference type="EMBL" id="PUZ29482.1"/>
    </source>
</evidence>
<dbReference type="SUPFAM" id="SSF69304">
    <property type="entry name" value="Tricorn protease N-terminal domain"/>
    <property type="match status" value="1"/>
</dbReference>
<dbReference type="SUPFAM" id="SSF52096">
    <property type="entry name" value="ClpP/crotonase"/>
    <property type="match status" value="1"/>
</dbReference>
<organism evidence="12 13">
    <name type="scientific">Chitinophaga parva</name>
    <dbReference type="NCBI Taxonomy" id="2169414"/>
    <lineage>
        <taxon>Bacteria</taxon>
        <taxon>Pseudomonadati</taxon>
        <taxon>Bacteroidota</taxon>
        <taxon>Chitinophagia</taxon>
        <taxon>Chitinophagales</taxon>
        <taxon>Chitinophagaceae</taxon>
        <taxon>Chitinophaga</taxon>
    </lineage>
</organism>
<dbReference type="InterPro" id="IPR012393">
    <property type="entry name" value="Tricorn_protease"/>
</dbReference>
<gene>
    <name evidence="12" type="ORF">DCC81_08540</name>
</gene>
<comment type="subcellular location">
    <subcellularLocation>
        <location evidence="1 7">Cytoplasm</location>
    </subcellularLocation>
</comment>
<feature type="active site" description="Charge relay system" evidence="8">
    <location>
        <position position="1040"/>
    </location>
</feature>
<dbReference type="Gene3D" id="2.120.10.30">
    <property type="entry name" value="TolB, C-terminal domain"/>
    <property type="match status" value="2"/>
</dbReference>
<evidence type="ECO:0000256" key="6">
    <source>
        <dbReference type="ARBA" id="ARBA00022825"/>
    </source>
</evidence>
<feature type="signal peptide" evidence="10">
    <location>
        <begin position="1"/>
        <end position="19"/>
    </location>
</feature>
<dbReference type="InterPro" id="IPR036034">
    <property type="entry name" value="PDZ_sf"/>
</dbReference>
<accession>A0A2T7BP88</accession>
<dbReference type="Pfam" id="PF03572">
    <property type="entry name" value="Peptidase_S41"/>
    <property type="match status" value="1"/>
</dbReference>
<dbReference type="SUPFAM" id="SSF50156">
    <property type="entry name" value="PDZ domain-like"/>
    <property type="match status" value="1"/>
</dbReference>
<keyword evidence="3 7" id="KW-0963">Cytoplasm</keyword>
<feature type="chain" id="PRO_5015648913" description="Tricorn protease homolog" evidence="10">
    <location>
        <begin position="20"/>
        <end position="1080"/>
    </location>
</feature>
<dbReference type="SMART" id="SM00245">
    <property type="entry name" value="TSPc"/>
    <property type="match status" value="1"/>
</dbReference>
<feature type="active site" description="Charge relay system" evidence="8">
    <location>
        <position position="765"/>
    </location>
</feature>